<evidence type="ECO:0000313" key="2">
    <source>
        <dbReference type="Proteomes" id="UP001515480"/>
    </source>
</evidence>
<organism evidence="1 2">
    <name type="scientific">Prymnesium parvum</name>
    <name type="common">Toxic golden alga</name>
    <dbReference type="NCBI Taxonomy" id="97485"/>
    <lineage>
        <taxon>Eukaryota</taxon>
        <taxon>Haptista</taxon>
        <taxon>Haptophyta</taxon>
        <taxon>Prymnesiophyceae</taxon>
        <taxon>Prymnesiales</taxon>
        <taxon>Prymnesiaceae</taxon>
        <taxon>Prymnesium</taxon>
    </lineage>
</organism>
<reference evidence="1 2" key="1">
    <citation type="journal article" date="2024" name="Science">
        <title>Giant polyketide synthase enzymes in the biosynthesis of giant marine polyether toxins.</title>
        <authorList>
            <person name="Fallon T.R."/>
            <person name="Shende V.V."/>
            <person name="Wierzbicki I.H."/>
            <person name="Pendleton A.L."/>
            <person name="Watervoot N.F."/>
            <person name="Auber R.P."/>
            <person name="Gonzalez D.J."/>
            <person name="Wisecaver J.H."/>
            <person name="Moore B.S."/>
        </authorList>
    </citation>
    <scope>NUCLEOTIDE SEQUENCE [LARGE SCALE GENOMIC DNA]</scope>
    <source>
        <strain evidence="1 2">12B1</strain>
    </source>
</reference>
<dbReference type="Proteomes" id="UP001515480">
    <property type="component" value="Unassembled WGS sequence"/>
</dbReference>
<comment type="caution">
    <text evidence="1">The sequence shown here is derived from an EMBL/GenBank/DDBJ whole genome shotgun (WGS) entry which is preliminary data.</text>
</comment>
<accession>A0AB34JX12</accession>
<evidence type="ECO:0000313" key="1">
    <source>
        <dbReference type="EMBL" id="KAL1525458.1"/>
    </source>
</evidence>
<dbReference type="AlphaFoldDB" id="A0AB34JX12"/>
<dbReference type="EMBL" id="JBGBPQ010000004">
    <property type="protein sequence ID" value="KAL1525458.1"/>
    <property type="molecule type" value="Genomic_DNA"/>
</dbReference>
<keyword evidence="2" id="KW-1185">Reference proteome</keyword>
<sequence>MHSCGCGAATAGSHHNLGFNLGALGGLPHGSFVSLRPQSMPMSSVGLNGLPKPMRALDPRAHHLAQSGISLQMAAANAQQSMAHMQHVPMMAWHQAAFGMNSFNMHGAQL</sequence>
<protein>
    <submittedName>
        <fullName evidence="1">Uncharacterized protein</fullName>
    </submittedName>
</protein>
<proteinExistence type="predicted"/>
<name>A0AB34JX12_PRYPA</name>
<gene>
    <name evidence="1" type="ORF">AB1Y20_020315</name>
</gene>